<feature type="repeat" description="TPR" evidence="3">
    <location>
        <begin position="108"/>
        <end position="141"/>
    </location>
</feature>
<organism evidence="4 5">
    <name type="scientific">Rhodopila globiformis</name>
    <name type="common">Rhodopseudomonas globiformis</name>
    <dbReference type="NCBI Taxonomy" id="1071"/>
    <lineage>
        <taxon>Bacteria</taxon>
        <taxon>Pseudomonadati</taxon>
        <taxon>Pseudomonadota</taxon>
        <taxon>Alphaproteobacteria</taxon>
        <taxon>Acetobacterales</taxon>
        <taxon>Acetobacteraceae</taxon>
        <taxon>Rhodopila</taxon>
    </lineage>
</organism>
<dbReference type="EMBL" id="NHRY01000229">
    <property type="protein sequence ID" value="PPQ29314.1"/>
    <property type="molecule type" value="Genomic_DNA"/>
</dbReference>
<evidence type="ECO:0000313" key="5">
    <source>
        <dbReference type="Proteomes" id="UP000239724"/>
    </source>
</evidence>
<dbReference type="GO" id="GO:0006620">
    <property type="term" value="P:post-translational protein targeting to endoplasmic reticulum membrane"/>
    <property type="evidence" value="ECO:0007669"/>
    <property type="project" value="TreeGrafter"/>
</dbReference>
<dbReference type="InterPro" id="IPR047150">
    <property type="entry name" value="SGT"/>
</dbReference>
<evidence type="ECO:0000256" key="2">
    <source>
        <dbReference type="ARBA" id="ARBA00022803"/>
    </source>
</evidence>
<keyword evidence="5" id="KW-1185">Reference proteome</keyword>
<feature type="repeat" description="TPR" evidence="3">
    <location>
        <begin position="142"/>
        <end position="175"/>
    </location>
</feature>
<keyword evidence="1" id="KW-0677">Repeat</keyword>
<dbReference type="PROSITE" id="PS50005">
    <property type="entry name" value="TPR"/>
    <property type="match status" value="3"/>
</dbReference>
<dbReference type="GO" id="GO:0060090">
    <property type="term" value="F:molecular adaptor activity"/>
    <property type="evidence" value="ECO:0007669"/>
    <property type="project" value="TreeGrafter"/>
</dbReference>
<evidence type="ECO:0000313" key="4">
    <source>
        <dbReference type="EMBL" id="PPQ29314.1"/>
    </source>
</evidence>
<evidence type="ECO:0000256" key="1">
    <source>
        <dbReference type="ARBA" id="ARBA00022737"/>
    </source>
</evidence>
<dbReference type="Gene3D" id="1.25.40.10">
    <property type="entry name" value="Tetratricopeptide repeat domain"/>
    <property type="match status" value="1"/>
</dbReference>
<dbReference type="PANTHER" id="PTHR45831:SF2">
    <property type="entry name" value="LD24721P"/>
    <property type="match status" value="1"/>
</dbReference>
<dbReference type="AlphaFoldDB" id="A0A2S6N3W5"/>
<evidence type="ECO:0000256" key="3">
    <source>
        <dbReference type="PROSITE-ProRule" id="PRU00339"/>
    </source>
</evidence>
<proteinExistence type="predicted"/>
<accession>A0A2S6N3W5</accession>
<feature type="repeat" description="TPR" evidence="3">
    <location>
        <begin position="176"/>
        <end position="209"/>
    </location>
</feature>
<dbReference type="Proteomes" id="UP000239724">
    <property type="component" value="Unassembled WGS sequence"/>
</dbReference>
<gene>
    <name evidence="4" type="ORF">CCS01_21800</name>
</gene>
<dbReference type="GO" id="GO:0072380">
    <property type="term" value="C:TRC complex"/>
    <property type="evidence" value="ECO:0007669"/>
    <property type="project" value="TreeGrafter"/>
</dbReference>
<name>A0A2S6N3W5_RHOGL</name>
<dbReference type="GO" id="GO:0016020">
    <property type="term" value="C:membrane"/>
    <property type="evidence" value="ECO:0007669"/>
    <property type="project" value="TreeGrafter"/>
</dbReference>
<dbReference type="InterPro" id="IPR011990">
    <property type="entry name" value="TPR-like_helical_dom_sf"/>
</dbReference>
<comment type="caution">
    <text evidence="4">The sequence shown here is derived from an EMBL/GenBank/DDBJ whole genome shotgun (WGS) entry which is preliminary data.</text>
</comment>
<dbReference type="Pfam" id="PF13432">
    <property type="entry name" value="TPR_16"/>
    <property type="match status" value="1"/>
</dbReference>
<protein>
    <submittedName>
        <fullName evidence="4">Uncharacterized protein</fullName>
    </submittedName>
</protein>
<reference evidence="4 5" key="1">
    <citation type="journal article" date="2018" name="Arch. Microbiol.">
        <title>New insights into the metabolic potential of the phototrophic purple bacterium Rhodopila globiformis DSM 161(T) from its draft genome sequence and evidence for a vanadium-dependent nitrogenase.</title>
        <authorList>
            <person name="Imhoff J.F."/>
            <person name="Rahn T."/>
            <person name="Kunzel S."/>
            <person name="Neulinger S.C."/>
        </authorList>
    </citation>
    <scope>NUCLEOTIDE SEQUENCE [LARGE SCALE GENOMIC DNA]</scope>
    <source>
        <strain evidence="4 5">DSM 161</strain>
    </source>
</reference>
<dbReference type="SMART" id="SM00028">
    <property type="entry name" value="TPR"/>
    <property type="match status" value="3"/>
</dbReference>
<dbReference type="InterPro" id="IPR019734">
    <property type="entry name" value="TPR_rpt"/>
</dbReference>
<sequence length="228" mass="24485">MASIVPPPRYFNANGASARHDAEGPVRRLRPIEASKPVTGGRACMHPRWILALAMASCTAAATPAAADQHDPRLDALLAALPTAPPGRARQIEHQVWVIWANSGNPAIDSLMAEGTARLDEGNYDAALRLFDRVVDRAPGFAEGWNKRATTLYAMGLFQKSVQAIDKVLALEPRHFGALSGLGLCDMRLGKDKEALAAFQRAAAIDPNLPGVQARIAALKQQLIRDSI</sequence>
<keyword evidence="2 3" id="KW-0802">TPR repeat</keyword>
<dbReference type="PANTHER" id="PTHR45831">
    <property type="entry name" value="LD24721P"/>
    <property type="match status" value="1"/>
</dbReference>
<dbReference type="SUPFAM" id="SSF48452">
    <property type="entry name" value="TPR-like"/>
    <property type="match status" value="1"/>
</dbReference>